<evidence type="ECO:0000313" key="2">
    <source>
        <dbReference type="EMBL" id="CAE6445652.1"/>
    </source>
</evidence>
<reference evidence="2" key="1">
    <citation type="submission" date="2021-01" db="EMBL/GenBank/DDBJ databases">
        <authorList>
            <person name="Kaushik A."/>
        </authorList>
    </citation>
    <scope>NUCLEOTIDE SEQUENCE</scope>
    <source>
        <strain evidence="2">AG6-10EEA</strain>
    </source>
</reference>
<keyword evidence="1" id="KW-0732">Signal</keyword>
<name>A0A8H3GEJ7_9AGAM</name>
<feature type="chain" id="PRO_5034516602" evidence="1">
    <location>
        <begin position="21"/>
        <end position="136"/>
    </location>
</feature>
<evidence type="ECO:0000256" key="1">
    <source>
        <dbReference type="SAM" id="SignalP"/>
    </source>
</evidence>
<dbReference type="Proteomes" id="UP000663853">
    <property type="component" value="Unassembled WGS sequence"/>
</dbReference>
<protein>
    <submittedName>
        <fullName evidence="2">Uncharacterized protein</fullName>
    </submittedName>
</protein>
<dbReference type="AlphaFoldDB" id="A0A8H3GEJ7"/>
<dbReference type="EMBL" id="CAJMXA010000887">
    <property type="protein sequence ID" value="CAE6445652.1"/>
    <property type="molecule type" value="Genomic_DNA"/>
</dbReference>
<evidence type="ECO:0000313" key="3">
    <source>
        <dbReference type="Proteomes" id="UP000663853"/>
    </source>
</evidence>
<proteinExistence type="predicted"/>
<accession>A0A8H3GEJ7</accession>
<feature type="signal peptide" evidence="1">
    <location>
        <begin position="1"/>
        <end position="20"/>
    </location>
</feature>
<gene>
    <name evidence="2" type="ORF">RDB_LOCUS42219</name>
</gene>
<sequence>MTSTILTNLLAVAISSAVLARVVYSWLMPKPISNIPHNLVTSIWGNIPAIVKYNKEGKYTVDYIDDMVKKHSGISQMLLGRQAMVIISDVREAGRLLTNFKVTEQAKRVRQAFVGVSPNSQVALPTGQFKTSTLAL</sequence>
<comment type="caution">
    <text evidence="2">The sequence shown here is derived from an EMBL/GenBank/DDBJ whole genome shotgun (WGS) entry which is preliminary data.</text>
</comment>
<organism evidence="2 3">
    <name type="scientific">Rhizoctonia solani</name>
    <dbReference type="NCBI Taxonomy" id="456999"/>
    <lineage>
        <taxon>Eukaryota</taxon>
        <taxon>Fungi</taxon>
        <taxon>Dikarya</taxon>
        <taxon>Basidiomycota</taxon>
        <taxon>Agaricomycotina</taxon>
        <taxon>Agaricomycetes</taxon>
        <taxon>Cantharellales</taxon>
        <taxon>Ceratobasidiaceae</taxon>
        <taxon>Rhizoctonia</taxon>
    </lineage>
</organism>